<dbReference type="Pfam" id="PF00005">
    <property type="entry name" value="ABC_tran"/>
    <property type="match status" value="1"/>
</dbReference>
<dbReference type="InterPro" id="IPR003593">
    <property type="entry name" value="AAA+_ATPase"/>
</dbReference>
<keyword evidence="5 9" id="KW-0067">ATP-binding</keyword>
<dbReference type="InterPro" id="IPR003439">
    <property type="entry name" value="ABC_transporter-like_ATP-bd"/>
</dbReference>
<dbReference type="PANTHER" id="PTHR43553:SF24">
    <property type="entry name" value="ENERGY-COUPLING FACTOR TRANSPORTER ATP-BINDING PROTEIN ECFA1"/>
    <property type="match status" value="1"/>
</dbReference>
<organism evidence="9 10">
    <name type="scientific">Peribacillus butanolivorans</name>
    <dbReference type="NCBI Taxonomy" id="421767"/>
    <lineage>
        <taxon>Bacteria</taxon>
        <taxon>Bacillati</taxon>
        <taxon>Bacillota</taxon>
        <taxon>Bacilli</taxon>
        <taxon>Bacillales</taxon>
        <taxon>Bacillaceae</taxon>
        <taxon>Peribacillus</taxon>
    </lineage>
</organism>
<keyword evidence="7" id="KW-0472">Membrane</keyword>
<evidence type="ECO:0000256" key="2">
    <source>
        <dbReference type="ARBA" id="ARBA00022448"/>
    </source>
</evidence>
<keyword evidence="3" id="KW-1003">Cell membrane</keyword>
<evidence type="ECO:0000256" key="3">
    <source>
        <dbReference type="ARBA" id="ARBA00022475"/>
    </source>
</evidence>
<evidence type="ECO:0000259" key="8">
    <source>
        <dbReference type="PROSITE" id="PS50893"/>
    </source>
</evidence>
<evidence type="ECO:0000313" key="10">
    <source>
        <dbReference type="Proteomes" id="UP000260457"/>
    </source>
</evidence>
<keyword evidence="6" id="KW-1278">Translocase</keyword>
<evidence type="ECO:0000256" key="7">
    <source>
        <dbReference type="ARBA" id="ARBA00023136"/>
    </source>
</evidence>
<dbReference type="SMART" id="SM00382">
    <property type="entry name" value="AAA"/>
    <property type="match status" value="1"/>
</dbReference>
<dbReference type="Proteomes" id="UP000260457">
    <property type="component" value="Chromosome"/>
</dbReference>
<dbReference type="EMBL" id="CP030926">
    <property type="protein sequence ID" value="AXN37709.1"/>
    <property type="molecule type" value="Genomic_DNA"/>
</dbReference>
<evidence type="ECO:0000256" key="6">
    <source>
        <dbReference type="ARBA" id="ARBA00022967"/>
    </source>
</evidence>
<reference evidence="9 10" key="1">
    <citation type="submission" date="2018-07" db="EMBL/GenBank/DDBJ databases">
        <title>The molecular basis for the intramolecular migration of carboxyl group in the catabolism of para-hydroxybenzoate via gentisate.</title>
        <authorList>
            <person name="Zhao H."/>
            <person name="Xu Y."/>
            <person name="Lin S."/>
            <person name="Spain J.C."/>
            <person name="Zhou N.-Y."/>
        </authorList>
    </citation>
    <scope>NUCLEOTIDE SEQUENCE [LARGE SCALE GENOMIC DNA]</scope>
    <source>
        <strain evidence="9 10">PHB-7a</strain>
    </source>
</reference>
<protein>
    <submittedName>
        <fullName evidence="9">ABC transporter ATP-binding protein</fullName>
    </submittedName>
</protein>
<evidence type="ECO:0000313" key="9">
    <source>
        <dbReference type="EMBL" id="AXN37709.1"/>
    </source>
</evidence>
<dbReference type="PANTHER" id="PTHR43553">
    <property type="entry name" value="HEAVY METAL TRANSPORTER"/>
    <property type="match status" value="1"/>
</dbReference>
<dbReference type="Gene3D" id="3.40.50.300">
    <property type="entry name" value="P-loop containing nucleotide triphosphate hydrolases"/>
    <property type="match status" value="1"/>
</dbReference>
<name>A0ABM6XH59_9BACI</name>
<dbReference type="GO" id="GO:0005524">
    <property type="term" value="F:ATP binding"/>
    <property type="evidence" value="ECO:0007669"/>
    <property type="project" value="UniProtKB-KW"/>
</dbReference>
<sequence length="275" mass="30655">MGAIELKDVTFAYPNGYIANENLHLTIESGERVAIVGQNGAGKTTAVKLMNGLNKPTKGDVLVNGINTKENTTARISAQVGYVFQNPDDQIFNSNVKKEIEYMLHYLKLDKKEIDRRVNRAVELTGIRDYLEMNPYDVPYSTRKFISVAAILAIETPYIILDEPTAGQDLNGIKTLTTLMDVLRDEGKSVITITHDMEFVADNFSRVVAMANKRIIADGTAREIFWNQEVVKQAKIKKTQIAELANELGVGSDVLYRNELVELLTNKVLSVEKSS</sequence>
<accession>A0ABM6XH59</accession>
<dbReference type="CDD" id="cd03225">
    <property type="entry name" value="ABC_cobalt_CbiO_domain1"/>
    <property type="match status" value="1"/>
</dbReference>
<dbReference type="RefSeq" id="WP_116820801.1">
    <property type="nucleotide sequence ID" value="NZ_CP030926.1"/>
</dbReference>
<feature type="domain" description="ABC transporter" evidence="8">
    <location>
        <begin position="4"/>
        <end position="237"/>
    </location>
</feature>
<keyword evidence="4" id="KW-0547">Nucleotide-binding</keyword>
<dbReference type="PROSITE" id="PS50893">
    <property type="entry name" value="ABC_TRANSPORTER_2"/>
    <property type="match status" value="1"/>
</dbReference>
<proteinExistence type="inferred from homology"/>
<dbReference type="InterPro" id="IPR027417">
    <property type="entry name" value="P-loop_NTPase"/>
</dbReference>
<evidence type="ECO:0000256" key="4">
    <source>
        <dbReference type="ARBA" id="ARBA00022741"/>
    </source>
</evidence>
<keyword evidence="10" id="KW-1185">Reference proteome</keyword>
<dbReference type="InterPro" id="IPR050095">
    <property type="entry name" value="ECF_ABC_transporter_ATP-bd"/>
</dbReference>
<dbReference type="SUPFAM" id="SSF52540">
    <property type="entry name" value="P-loop containing nucleoside triphosphate hydrolases"/>
    <property type="match status" value="1"/>
</dbReference>
<keyword evidence="2" id="KW-0813">Transport</keyword>
<evidence type="ECO:0000256" key="1">
    <source>
        <dbReference type="ARBA" id="ARBA00005417"/>
    </source>
</evidence>
<gene>
    <name evidence="9" type="ORF">DTO10_04295</name>
</gene>
<dbReference type="InterPro" id="IPR015856">
    <property type="entry name" value="ABC_transpr_CbiO/EcfA_su"/>
</dbReference>
<comment type="similarity">
    <text evidence="1">Belongs to the ABC transporter superfamily.</text>
</comment>
<evidence type="ECO:0000256" key="5">
    <source>
        <dbReference type="ARBA" id="ARBA00022840"/>
    </source>
</evidence>